<gene>
    <name evidence="1" type="ORF">BECKUNK1418G_GA0071005_100953</name>
    <name evidence="2" type="ORF">BECKUNK1418H_GA0071006_102453</name>
</gene>
<reference evidence="2" key="1">
    <citation type="submission" date="2019-02" db="EMBL/GenBank/DDBJ databases">
        <authorList>
            <person name="Gruber-Vodicka R. H."/>
            <person name="Seah K. B. B."/>
        </authorList>
    </citation>
    <scope>NUCLEOTIDE SEQUENCE</scope>
    <source>
        <strain evidence="2">BECK_BY19</strain>
        <strain evidence="1">BECK_BY8</strain>
    </source>
</reference>
<dbReference type="AlphaFoldDB" id="A0A451AVV8"/>
<protein>
    <submittedName>
        <fullName evidence="2">Uncharacterized protein</fullName>
    </submittedName>
</protein>
<dbReference type="EMBL" id="CAADGD010000024">
    <property type="protein sequence ID" value="VFK70174.1"/>
    <property type="molecule type" value="Genomic_DNA"/>
</dbReference>
<accession>A0A451AVV8</accession>
<evidence type="ECO:0000313" key="1">
    <source>
        <dbReference type="EMBL" id="VFK59937.1"/>
    </source>
</evidence>
<sequence>MDETLHMSVEDPRYAVNVKRMLAIAMDEVPRIPLYQPYLDAAMQKNISGYASWFHRQFDARAIRKS</sequence>
<proteinExistence type="predicted"/>
<dbReference type="EMBL" id="CAADFZ010000009">
    <property type="protein sequence ID" value="VFK59937.1"/>
    <property type="molecule type" value="Genomic_DNA"/>
</dbReference>
<name>A0A451AVV8_9GAMM</name>
<organism evidence="2">
    <name type="scientific">Candidatus Kentrum sp. UNK</name>
    <dbReference type="NCBI Taxonomy" id="2126344"/>
    <lineage>
        <taxon>Bacteria</taxon>
        <taxon>Pseudomonadati</taxon>
        <taxon>Pseudomonadota</taxon>
        <taxon>Gammaproteobacteria</taxon>
        <taxon>Candidatus Kentrum</taxon>
    </lineage>
</organism>
<evidence type="ECO:0000313" key="2">
    <source>
        <dbReference type="EMBL" id="VFK70174.1"/>
    </source>
</evidence>